<keyword evidence="15 17" id="KW-0472">Membrane</keyword>
<sequence>MLICGIKNMICSFQIIYKSISICFLSFFFLFFFMLINFFMMIYFIMNNMIILLEWELISFNSMNIVFSILLDWMSLLFMMFVLLISSSVIYYSKSYMSSELNLNRFIILVLLFILSMMLLIISPNIISILLGWDGLGLVSYCLVIYYQNLKSYNAGMLTALSNRIGDVFILMVISWMFNYGSWNYIFYLNFMNNDYEMMMIGFMIIIAAMTKSAQIPFSSWLPAAMAAPTPVSALVHSSTLVTAGVYLLIRFNNMLVDMIFLKFLLLLSGLTMFMAGISANYEFDLKKIIALSTLSQLGLMMSILSMGLFDLAFFHLLTHAMFKALLFMCAGVIIHMMNDNQDIRLMGGISLYIPLTSLCMNISNLALCGIPFLAGFYSKDLILEMLVMSNLNLMVFFLFYISTGLTMFYTIRLLMYLMVNDYNLLSTYNLYDEDYIMLKSMYMLLFMSVMTGSMLSWMIFSYPYMIYLPLNLKLMVLYVSFLGMLFGFLISNMKIYSMNKFFKIYELSLFLCMMWFMPNLSTYGMNYYFLNFSQKMIKNVDMGWSELYSGQGMYNIMKNYSIFSMYMQMNNLKIYLFSFIMWMMFIIMMVLIMNYLNSLSSV</sequence>
<keyword evidence="7 17" id="KW-0812">Transmembrane</keyword>
<accession>A0A7D6WF81</accession>
<evidence type="ECO:0000256" key="11">
    <source>
        <dbReference type="ARBA" id="ARBA00022989"/>
    </source>
</evidence>
<dbReference type="InterPro" id="IPR001750">
    <property type="entry name" value="ND/Mrp_TM"/>
</dbReference>
<evidence type="ECO:0000256" key="13">
    <source>
        <dbReference type="ARBA" id="ARBA00023075"/>
    </source>
</evidence>
<feature type="transmembrane region" description="Helical" evidence="17">
    <location>
        <begin position="467"/>
        <end position="490"/>
    </location>
</feature>
<evidence type="ECO:0000256" key="1">
    <source>
        <dbReference type="ARBA" id="ARBA00003257"/>
    </source>
</evidence>
<dbReference type="GO" id="GO:0003954">
    <property type="term" value="F:NADH dehydrogenase activity"/>
    <property type="evidence" value="ECO:0007669"/>
    <property type="project" value="TreeGrafter"/>
</dbReference>
<dbReference type="InterPro" id="IPR003945">
    <property type="entry name" value="NU5C-like"/>
</dbReference>
<feature type="transmembrane region" description="Helical" evidence="17">
    <location>
        <begin position="395"/>
        <end position="420"/>
    </location>
</feature>
<evidence type="ECO:0000256" key="3">
    <source>
        <dbReference type="ARBA" id="ARBA00012944"/>
    </source>
</evidence>
<evidence type="ECO:0000256" key="17">
    <source>
        <dbReference type="RuleBase" id="RU003404"/>
    </source>
</evidence>
<evidence type="ECO:0000256" key="8">
    <source>
        <dbReference type="ARBA" id="ARBA00022792"/>
    </source>
</evidence>
<dbReference type="EMBL" id="MT628570">
    <property type="protein sequence ID" value="QLY89818.1"/>
    <property type="molecule type" value="Genomic_DNA"/>
</dbReference>
<name>A0A7D6WF81_9NEOP</name>
<evidence type="ECO:0000313" key="21">
    <source>
        <dbReference type="EMBL" id="QLY89818.1"/>
    </source>
</evidence>
<comment type="subcellular location">
    <subcellularLocation>
        <location evidence="2">Mitochondrion inner membrane</location>
        <topology evidence="2">Multi-pass membrane protein</topology>
    </subcellularLocation>
</comment>
<feature type="transmembrane region" description="Helical" evidence="17">
    <location>
        <begin position="502"/>
        <end position="519"/>
    </location>
</feature>
<keyword evidence="11 17" id="KW-1133">Transmembrane helix</keyword>
<dbReference type="InterPro" id="IPR010934">
    <property type="entry name" value="NADH_DH_su5_C"/>
</dbReference>
<dbReference type="PANTHER" id="PTHR42829:SF2">
    <property type="entry name" value="NADH-UBIQUINONE OXIDOREDUCTASE CHAIN 5"/>
    <property type="match status" value="1"/>
</dbReference>
<dbReference type="PRINTS" id="PR01435">
    <property type="entry name" value="NPOXDRDTASE5"/>
</dbReference>
<feature type="transmembrane region" description="Helical" evidence="17">
    <location>
        <begin position="256"/>
        <end position="277"/>
    </location>
</feature>
<organism evidence="21">
    <name type="scientific">Pyrgus armoricanus</name>
    <dbReference type="NCBI Taxonomy" id="876069"/>
    <lineage>
        <taxon>Eukaryota</taxon>
        <taxon>Metazoa</taxon>
        <taxon>Ecdysozoa</taxon>
        <taxon>Arthropoda</taxon>
        <taxon>Hexapoda</taxon>
        <taxon>Insecta</taxon>
        <taxon>Pterygota</taxon>
        <taxon>Neoptera</taxon>
        <taxon>Endopterygota</taxon>
        <taxon>Lepidoptera</taxon>
        <taxon>Glossata</taxon>
        <taxon>Ditrysia</taxon>
        <taxon>Hesperioidea</taxon>
        <taxon>Hesperiidae</taxon>
        <taxon>Pyrginae</taxon>
        <taxon>Pyrgus</taxon>
    </lineage>
</organism>
<comment type="catalytic activity">
    <reaction evidence="16 17">
        <text>a ubiquinone + NADH + 5 H(+)(in) = a ubiquinol + NAD(+) + 4 H(+)(out)</text>
        <dbReference type="Rhea" id="RHEA:29091"/>
        <dbReference type="Rhea" id="RHEA-COMP:9565"/>
        <dbReference type="Rhea" id="RHEA-COMP:9566"/>
        <dbReference type="ChEBI" id="CHEBI:15378"/>
        <dbReference type="ChEBI" id="CHEBI:16389"/>
        <dbReference type="ChEBI" id="CHEBI:17976"/>
        <dbReference type="ChEBI" id="CHEBI:57540"/>
        <dbReference type="ChEBI" id="CHEBI:57945"/>
        <dbReference type="EC" id="7.1.1.2"/>
    </reaction>
</comment>
<keyword evidence="9" id="KW-1278">Translocase</keyword>
<feature type="transmembrane region" description="Helical" evidence="17">
    <location>
        <begin position="289"/>
        <end position="315"/>
    </location>
</feature>
<evidence type="ECO:0000256" key="12">
    <source>
        <dbReference type="ARBA" id="ARBA00023027"/>
    </source>
</evidence>
<feature type="domain" description="NADH-Ubiquinone oxidoreductase (complex I) chain 5 N-terminal" evidence="19">
    <location>
        <begin position="58"/>
        <end position="106"/>
    </location>
</feature>
<dbReference type="EC" id="7.1.1.2" evidence="3 17"/>
<dbReference type="GO" id="GO:0042773">
    <property type="term" value="P:ATP synthesis coupled electron transport"/>
    <property type="evidence" value="ECO:0007669"/>
    <property type="project" value="InterPro"/>
</dbReference>
<dbReference type="InterPro" id="IPR001516">
    <property type="entry name" value="Proton_antipo_N"/>
</dbReference>
<evidence type="ECO:0000256" key="16">
    <source>
        <dbReference type="ARBA" id="ARBA00049551"/>
    </source>
</evidence>
<feature type="domain" description="NADH:quinone oxidoreductase/Mrp antiporter transmembrane" evidence="18">
    <location>
        <begin position="123"/>
        <end position="405"/>
    </location>
</feature>
<evidence type="ECO:0000256" key="14">
    <source>
        <dbReference type="ARBA" id="ARBA00023128"/>
    </source>
</evidence>
<dbReference type="Pfam" id="PF00361">
    <property type="entry name" value="Proton_antipo_M"/>
    <property type="match status" value="1"/>
</dbReference>
<feature type="transmembrane region" description="Helical" evidence="17">
    <location>
        <begin position="20"/>
        <end position="45"/>
    </location>
</feature>
<evidence type="ECO:0000256" key="4">
    <source>
        <dbReference type="ARBA" id="ARBA00021096"/>
    </source>
</evidence>
<gene>
    <name evidence="21" type="primary">ND5</name>
</gene>
<feature type="transmembrane region" description="Helical" evidence="17">
    <location>
        <begin position="198"/>
        <end position="218"/>
    </location>
</feature>
<dbReference type="PRINTS" id="PR01434">
    <property type="entry name" value="NADHDHGNASE5"/>
</dbReference>
<keyword evidence="6" id="KW-0679">Respiratory chain</keyword>
<comment type="function">
    <text evidence="17">Core subunit of the mitochondrial membrane respiratory chain NADH dehydrogenase (Complex I) which catalyzes electron transfer from NADH through the respiratory chain, using ubiquinone as an electron acceptor. Essential for the catalytic activity and assembly of complex I.</text>
</comment>
<feature type="transmembrane region" description="Helical" evidence="17">
    <location>
        <begin position="103"/>
        <end position="122"/>
    </location>
</feature>
<feature type="transmembrane region" description="Helical" evidence="17">
    <location>
        <begin position="65"/>
        <end position="91"/>
    </location>
</feature>
<feature type="transmembrane region" description="Helical" evidence="17">
    <location>
        <begin position="441"/>
        <end position="461"/>
    </location>
</feature>
<evidence type="ECO:0000256" key="6">
    <source>
        <dbReference type="ARBA" id="ARBA00022660"/>
    </source>
</evidence>
<dbReference type="GO" id="GO:0005743">
    <property type="term" value="C:mitochondrial inner membrane"/>
    <property type="evidence" value="ECO:0007669"/>
    <property type="project" value="UniProtKB-SubCell"/>
</dbReference>
<evidence type="ECO:0000259" key="18">
    <source>
        <dbReference type="Pfam" id="PF00361"/>
    </source>
</evidence>
<feature type="transmembrane region" description="Helical" evidence="17">
    <location>
        <begin position="575"/>
        <end position="597"/>
    </location>
</feature>
<evidence type="ECO:0000259" key="20">
    <source>
        <dbReference type="Pfam" id="PF06455"/>
    </source>
</evidence>
<dbReference type="Pfam" id="PF06455">
    <property type="entry name" value="NADH5_C"/>
    <property type="match status" value="1"/>
</dbReference>
<proteinExistence type="inferred from homology"/>
<dbReference type="AlphaFoldDB" id="A0A7D6WF81"/>
<evidence type="ECO:0000259" key="19">
    <source>
        <dbReference type="Pfam" id="PF00662"/>
    </source>
</evidence>
<dbReference type="PANTHER" id="PTHR42829">
    <property type="entry name" value="NADH-UBIQUINONE OXIDOREDUCTASE CHAIN 5"/>
    <property type="match status" value="1"/>
</dbReference>
<keyword evidence="10" id="KW-0249">Electron transport</keyword>
<comment type="similarity">
    <text evidence="17">Belongs to the complex I subunit 5 family.</text>
</comment>
<feature type="transmembrane region" description="Helical" evidence="17">
    <location>
        <begin position="168"/>
        <end position="186"/>
    </location>
</feature>
<reference evidence="21" key="1">
    <citation type="submission" date="2020-06" db="EMBL/GenBank/DDBJ databases">
        <title>DNAmark Project.</title>
        <authorList>
            <person name="Leerhoei F."/>
        </authorList>
    </citation>
    <scope>NUCLEOTIDE SEQUENCE</scope>
    <source>
        <strain evidence="21">DM750</strain>
    </source>
</reference>
<keyword evidence="14 17" id="KW-0496">Mitochondrion</keyword>
<evidence type="ECO:0000256" key="10">
    <source>
        <dbReference type="ARBA" id="ARBA00022982"/>
    </source>
</evidence>
<evidence type="ECO:0000256" key="2">
    <source>
        <dbReference type="ARBA" id="ARBA00004448"/>
    </source>
</evidence>
<keyword evidence="12 17" id="KW-0520">NAD</keyword>
<feature type="transmembrane region" description="Helical" evidence="17">
    <location>
        <begin position="350"/>
        <end position="375"/>
    </location>
</feature>
<evidence type="ECO:0000256" key="15">
    <source>
        <dbReference type="ARBA" id="ARBA00023136"/>
    </source>
</evidence>
<geneLocation type="mitochondrion" evidence="21"/>
<protein>
    <recommendedName>
        <fullName evidence="4 17">NADH-ubiquinone oxidoreductase chain 5</fullName>
        <ecNumber evidence="3 17">7.1.1.2</ecNumber>
    </recommendedName>
</protein>
<feature type="transmembrane region" description="Helical" evidence="17">
    <location>
        <begin position="230"/>
        <end position="250"/>
    </location>
</feature>
<dbReference type="GO" id="GO:0015990">
    <property type="term" value="P:electron transport coupled proton transport"/>
    <property type="evidence" value="ECO:0007669"/>
    <property type="project" value="TreeGrafter"/>
</dbReference>
<comment type="function">
    <text evidence="1">Core subunit of the mitochondrial membrane respiratory chain NADH dehydrogenase (Complex I) that is believed to belong to the minimal assembly required for catalysis. Complex I functions in the transfer of electrons from NADH to the respiratory chain. The immediate electron acceptor for the enzyme is believed to be ubiquinone.</text>
</comment>
<evidence type="ECO:0000256" key="9">
    <source>
        <dbReference type="ARBA" id="ARBA00022967"/>
    </source>
</evidence>
<keyword evidence="5 17" id="KW-0813">Transport</keyword>
<evidence type="ECO:0000256" key="5">
    <source>
        <dbReference type="ARBA" id="ARBA00022448"/>
    </source>
</evidence>
<dbReference type="GO" id="GO:0008137">
    <property type="term" value="F:NADH dehydrogenase (ubiquinone) activity"/>
    <property type="evidence" value="ECO:0007669"/>
    <property type="project" value="UniProtKB-EC"/>
</dbReference>
<feature type="domain" description="NADH dehydrogenase subunit 5 C-terminal" evidence="20">
    <location>
        <begin position="410"/>
        <end position="591"/>
    </location>
</feature>
<keyword evidence="13 17" id="KW-0830">Ubiquinone</keyword>
<keyword evidence="8" id="KW-0999">Mitochondrion inner membrane</keyword>
<feature type="transmembrane region" description="Helical" evidence="17">
    <location>
        <begin position="321"/>
        <end position="338"/>
    </location>
</feature>
<evidence type="ECO:0000256" key="7">
    <source>
        <dbReference type="ARBA" id="ARBA00022692"/>
    </source>
</evidence>
<dbReference type="Pfam" id="PF00662">
    <property type="entry name" value="Proton_antipo_N"/>
    <property type="match status" value="1"/>
</dbReference>